<protein>
    <submittedName>
        <fullName evidence="2">Uncharacterized protein</fullName>
    </submittedName>
</protein>
<organism evidence="2 3">
    <name type="scientific">Coemansia erecta</name>
    <dbReference type="NCBI Taxonomy" id="147472"/>
    <lineage>
        <taxon>Eukaryota</taxon>
        <taxon>Fungi</taxon>
        <taxon>Fungi incertae sedis</taxon>
        <taxon>Zoopagomycota</taxon>
        <taxon>Kickxellomycotina</taxon>
        <taxon>Kickxellomycetes</taxon>
        <taxon>Kickxellales</taxon>
        <taxon>Kickxellaceae</taxon>
        <taxon>Coemansia</taxon>
    </lineage>
</organism>
<reference evidence="2" key="1">
    <citation type="submission" date="2022-07" db="EMBL/GenBank/DDBJ databases">
        <title>Phylogenomic reconstructions and comparative analyses of Kickxellomycotina fungi.</title>
        <authorList>
            <person name="Reynolds N.K."/>
            <person name="Stajich J.E."/>
            <person name="Barry K."/>
            <person name="Grigoriev I.V."/>
            <person name="Crous P."/>
            <person name="Smith M.E."/>
        </authorList>
    </citation>
    <scope>NUCLEOTIDE SEQUENCE</scope>
    <source>
        <strain evidence="2">NBRC 32514</strain>
    </source>
</reference>
<keyword evidence="1" id="KW-0472">Membrane</keyword>
<keyword evidence="1" id="KW-1133">Transmembrane helix</keyword>
<evidence type="ECO:0000256" key="1">
    <source>
        <dbReference type="SAM" id="Phobius"/>
    </source>
</evidence>
<dbReference type="GO" id="GO:0033615">
    <property type="term" value="P:mitochondrial proton-transporting ATP synthase complex assembly"/>
    <property type="evidence" value="ECO:0007669"/>
    <property type="project" value="TreeGrafter"/>
</dbReference>
<dbReference type="GO" id="GO:0031966">
    <property type="term" value="C:mitochondrial membrane"/>
    <property type="evidence" value="ECO:0007669"/>
    <property type="project" value="TreeGrafter"/>
</dbReference>
<dbReference type="OrthoDB" id="5386199at2759"/>
<sequence>MNSLFVIPRRSVARQGVSYLARRHQSSSTGGPMWQTKLVYEGGLAKAAKVMKLASVASFVGATAAVPLFFTGDSDVPSSARTILALTTIGMTASSTALVTWALRPYVVSLRVVSPSEPSGQTMAEGIPMLVETLTVLAQPRTRLVFTGQLRPAALPMTSWIAVDASEKMKDMAEGILQEVNQGRKKDLVALARQGDLFYAHTQGPVSDEMAKILAAAPSQEQ</sequence>
<evidence type="ECO:0000313" key="3">
    <source>
        <dbReference type="Proteomes" id="UP001149813"/>
    </source>
</evidence>
<comment type="caution">
    <text evidence="2">The sequence shown here is derived from an EMBL/GenBank/DDBJ whole genome shotgun (WGS) entry which is preliminary data.</text>
</comment>
<keyword evidence="1" id="KW-0812">Transmembrane</keyword>
<dbReference type="PANTHER" id="PTHR13281:SF0">
    <property type="entry name" value="TRANSMEMBRANE PROTEIN 70, MITOCHONDRIAL"/>
    <property type="match status" value="1"/>
</dbReference>
<dbReference type="EMBL" id="JANBOJ010000229">
    <property type="protein sequence ID" value="KAJ1720733.1"/>
    <property type="molecule type" value="Genomic_DNA"/>
</dbReference>
<accession>A0A9W8CR35</accession>
<dbReference type="AlphaFoldDB" id="A0A9W8CR35"/>
<dbReference type="PANTHER" id="PTHR13281">
    <property type="entry name" value="TRANSMEMBRANE PROTEIN 70, MITOCHONDRIAL"/>
    <property type="match status" value="1"/>
</dbReference>
<name>A0A9W8CR35_9FUNG</name>
<proteinExistence type="predicted"/>
<feature type="transmembrane region" description="Helical" evidence="1">
    <location>
        <begin position="53"/>
        <end position="70"/>
    </location>
</feature>
<keyword evidence="3" id="KW-1185">Reference proteome</keyword>
<dbReference type="Proteomes" id="UP001149813">
    <property type="component" value="Unassembled WGS sequence"/>
</dbReference>
<dbReference type="InterPro" id="IPR009724">
    <property type="entry name" value="TMEM70"/>
</dbReference>
<feature type="transmembrane region" description="Helical" evidence="1">
    <location>
        <begin position="82"/>
        <end position="103"/>
    </location>
</feature>
<evidence type="ECO:0000313" key="2">
    <source>
        <dbReference type="EMBL" id="KAJ1720733.1"/>
    </source>
</evidence>
<gene>
    <name evidence="2" type="ORF">LPJ53_004660</name>
</gene>